<evidence type="ECO:0000313" key="1">
    <source>
        <dbReference type="EMBL" id="EFO88271.1"/>
    </source>
</evidence>
<accession>E3N6Y3</accession>
<evidence type="ECO:0000313" key="2">
    <source>
        <dbReference type="Proteomes" id="UP000008281"/>
    </source>
</evidence>
<sequence>MSAFMLTALPSAPLRETIRQIILNFTNVINLELLNLCGTEASQDHELATTEWRPLQFGTNTVMNTLKFTFIMPIGSMQNIR</sequence>
<reference evidence="1" key="1">
    <citation type="submission" date="2007-07" db="EMBL/GenBank/DDBJ databases">
        <title>PCAP assembly of the Caenorhabditis remanei genome.</title>
        <authorList>
            <consortium name="The Caenorhabditis remanei Sequencing Consortium"/>
            <person name="Wilson R.K."/>
        </authorList>
    </citation>
    <scope>NUCLEOTIDE SEQUENCE [LARGE SCALE GENOMIC DNA]</scope>
    <source>
        <strain evidence="1">PB4641</strain>
    </source>
</reference>
<keyword evidence="2" id="KW-1185">Reference proteome</keyword>
<name>E3N6Y3_CAERE</name>
<dbReference type="AlphaFoldDB" id="E3N6Y3"/>
<dbReference type="Proteomes" id="UP000008281">
    <property type="component" value="Unassembled WGS sequence"/>
</dbReference>
<protein>
    <submittedName>
        <fullName evidence="1">Uncharacterized protein</fullName>
    </submittedName>
</protein>
<proteinExistence type="predicted"/>
<dbReference type="HOGENOM" id="CLU_2576113_0_0_1"/>
<gene>
    <name evidence="1" type="ORF">CRE_08527</name>
</gene>
<dbReference type="EMBL" id="DS268543">
    <property type="protein sequence ID" value="EFO88271.1"/>
    <property type="molecule type" value="Genomic_DNA"/>
</dbReference>
<organism evidence="2">
    <name type="scientific">Caenorhabditis remanei</name>
    <name type="common">Caenorhabditis vulgaris</name>
    <dbReference type="NCBI Taxonomy" id="31234"/>
    <lineage>
        <taxon>Eukaryota</taxon>
        <taxon>Metazoa</taxon>
        <taxon>Ecdysozoa</taxon>
        <taxon>Nematoda</taxon>
        <taxon>Chromadorea</taxon>
        <taxon>Rhabditida</taxon>
        <taxon>Rhabditina</taxon>
        <taxon>Rhabditomorpha</taxon>
        <taxon>Rhabditoidea</taxon>
        <taxon>Rhabditidae</taxon>
        <taxon>Peloderinae</taxon>
        <taxon>Caenorhabditis</taxon>
    </lineage>
</organism>